<dbReference type="Proteomes" id="UP000494165">
    <property type="component" value="Unassembled WGS sequence"/>
</dbReference>
<reference evidence="1 2" key="1">
    <citation type="submission" date="2020-04" db="EMBL/GenBank/DDBJ databases">
        <authorList>
            <person name="Alioto T."/>
            <person name="Alioto T."/>
            <person name="Gomez Garrido J."/>
        </authorList>
    </citation>
    <scope>NUCLEOTIDE SEQUENCE [LARGE SCALE GENOMIC DNA]</scope>
</reference>
<name>A0A8S1CYX8_9INSE</name>
<evidence type="ECO:0000313" key="2">
    <source>
        <dbReference type="Proteomes" id="UP000494165"/>
    </source>
</evidence>
<proteinExistence type="predicted"/>
<keyword evidence="2" id="KW-1185">Reference proteome</keyword>
<evidence type="ECO:0000313" key="1">
    <source>
        <dbReference type="EMBL" id="CAB3373243.1"/>
    </source>
</evidence>
<comment type="caution">
    <text evidence="1">The sequence shown here is derived from an EMBL/GenBank/DDBJ whole genome shotgun (WGS) entry which is preliminary data.</text>
</comment>
<protein>
    <submittedName>
        <fullName evidence="1">Uncharacterized protein</fullName>
    </submittedName>
</protein>
<gene>
    <name evidence="1" type="ORF">CLODIP_2_CD03692</name>
</gene>
<dbReference type="EMBL" id="CADEPI010000083">
    <property type="protein sequence ID" value="CAB3373243.1"/>
    <property type="molecule type" value="Genomic_DNA"/>
</dbReference>
<sequence length="263" mass="30644">MDFEGTVENPLELISNGAPWQMPPEEMKEYWRHNLAQYKRRIILLSEVREMEMATLSFAMLKHIVPKDFLAEISEALFKSANEVTFNSIKNLVISHYCTYVKFKKELEASGKPQPKELPSVVLHRLQERMRLDGDGGKAVHKFWIGTLPKIFAHQMEKFKTWPYKEQAIVADTFFRVAGYARQTEPTETGQPLSLLEKRLDSLAQTLLARGYMPWKRSHRRSSLRARFSPQGLCYYHDKFKERARVCVFGCTYNKEPPKPAEN</sequence>
<organism evidence="1 2">
    <name type="scientific">Cloeon dipterum</name>
    <dbReference type="NCBI Taxonomy" id="197152"/>
    <lineage>
        <taxon>Eukaryota</taxon>
        <taxon>Metazoa</taxon>
        <taxon>Ecdysozoa</taxon>
        <taxon>Arthropoda</taxon>
        <taxon>Hexapoda</taxon>
        <taxon>Insecta</taxon>
        <taxon>Pterygota</taxon>
        <taxon>Palaeoptera</taxon>
        <taxon>Ephemeroptera</taxon>
        <taxon>Pisciforma</taxon>
        <taxon>Baetidae</taxon>
        <taxon>Cloeon</taxon>
    </lineage>
</organism>
<dbReference type="AlphaFoldDB" id="A0A8S1CYX8"/>
<dbReference type="OrthoDB" id="10257314at2759"/>
<accession>A0A8S1CYX8</accession>